<gene>
    <name evidence="1" type="ORF">TRIVIDRAFT_66401</name>
</gene>
<dbReference type="EMBL" id="ABDF02000088">
    <property type="protein sequence ID" value="EHK17482.1"/>
    <property type="molecule type" value="Genomic_DNA"/>
</dbReference>
<accession>G9N6Y3</accession>
<protein>
    <submittedName>
        <fullName evidence="1">Uncharacterized protein</fullName>
    </submittedName>
</protein>
<organism evidence="1 2">
    <name type="scientific">Hypocrea virens (strain Gv29-8 / FGSC 10586)</name>
    <name type="common">Gliocladium virens</name>
    <name type="synonym">Trichoderma virens</name>
    <dbReference type="NCBI Taxonomy" id="413071"/>
    <lineage>
        <taxon>Eukaryota</taxon>
        <taxon>Fungi</taxon>
        <taxon>Dikarya</taxon>
        <taxon>Ascomycota</taxon>
        <taxon>Pezizomycotina</taxon>
        <taxon>Sordariomycetes</taxon>
        <taxon>Hypocreomycetidae</taxon>
        <taxon>Hypocreales</taxon>
        <taxon>Hypocreaceae</taxon>
        <taxon>Trichoderma</taxon>
    </lineage>
</organism>
<dbReference type="RefSeq" id="XP_013951684.1">
    <property type="nucleotide sequence ID" value="XM_014096209.1"/>
</dbReference>
<comment type="caution">
    <text evidence="1">The sequence shown here is derived from an EMBL/GenBank/DDBJ whole genome shotgun (WGS) entry which is preliminary data.</text>
</comment>
<dbReference type="VEuPathDB" id="FungiDB:TRIVIDRAFT_66401"/>
<keyword evidence="2" id="KW-1185">Reference proteome</keyword>
<dbReference type="Proteomes" id="UP000007115">
    <property type="component" value="Unassembled WGS sequence"/>
</dbReference>
<evidence type="ECO:0000313" key="1">
    <source>
        <dbReference type="EMBL" id="EHK17482.1"/>
    </source>
</evidence>
<evidence type="ECO:0000313" key="2">
    <source>
        <dbReference type="Proteomes" id="UP000007115"/>
    </source>
</evidence>
<dbReference type="HOGENOM" id="CLU_1030802_0_0_1"/>
<sequence>MKAEEAEGTAVPLASIPSAGLVTTENLPPVHPKWGPQDTLCTKLFGPWDNLPCHNHIQEGRLLRDLDDVIVLFETQIHHSDAGFRAWRERHQQAMDAGLAEIPTYPYLQRVRNGKRSWNNDVWEQRYFYLVYQRQQIIMERLSRLRALPRYAREDFFGAYPAPHRAMLNKRGKGRYTRPLKLRCDWWRSVNFLLERASLRWGMDAAALKATFWADEYTSSVKKQAPEWEDPVKEEDQAGRGIRKDKIESLEDAVGLAANLLCKSEELRRIGIVPNVHLAALLPLTYLVGSIASKCILPSFLMSDGKH</sequence>
<dbReference type="AlphaFoldDB" id="G9N6Y3"/>
<name>G9N6Y3_HYPVG</name>
<dbReference type="InParanoid" id="G9N6Y3"/>
<reference evidence="1 2" key="1">
    <citation type="journal article" date="2011" name="Genome Biol.">
        <title>Comparative genome sequence analysis underscores mycoparasitism as the ancestral life style of Trichoderma.</title>
        <authorList>
            <person name="Kubicek C.P."/>
            <person name="Herrera-Estrella A."/>
            <person name="Seidl-Seiboth V."/>
            <person name="Martinez D.A."/>
            <person name="Druzhinina I.S."/>
            <person name="Thon M."/>
            <person name="Zeilinger S."/>
            <person name="Casas-Flores S."/>
            <person name="Horwitz B.A."/>
            <person name="Mukherjee P.K."/>
            <person name="Mukherjee M."/>
            <person name="Kredics L."/>
            <person name="Alcaraz L.D."/>
            <person name="Aerts A."/>
            <person name="Antal Z."/>
            <person name="Atanasova L."/>
            <person name="Cervantes-Badillo M.G."/>
            <person name="Challacombe J."/>
            <person name="Chertkov O."/>
            <person name="McCluskey K."/>
            <person name="Coulpier F."/>
            <person name="Deshpande N."/>
            <person name="von Doehren H."/>
            <person name="Ebbole D.J."/>
            <person name="Esquivel-Naranjo E.U."/>
            <person name="Fekete E."/>
            <person name="Flipphi M."/>
            <person name="Glaser F."/>
            <person name="Gomez-Rodriguez E.Y."/>
            <person name="Gruber S."/>
            <person name="Han C."/>
            <person name="Henrissat B."/>
            <person name="Hermosa R."/>
            <person name="Hernandez-Onate M."/>
            <person name="Karaffa L."/>
            <person name="Kosti I."/>
            <person name="Le Crom S."/>
            <person name="Lindquist E."/>
            <person name="Lucas S."/>
            <person name="Luebeck M."/>
            <person name="Luebeck P.S."/>
            <person name="Margeot A."/>
            <person name="Metz B."/>
            <person name="Misra M."/>
            <person name="Nevalainen H."/>
            <person name="Omann M."/>
            <person name="Packer N."/>
            <person name="Perrone G."/>
            <person name="Uresti-Rivera E.E."/>
            <person name="Salamov A."/>
            <person name="Schmoll M."/>
            <person name="Seiboth B."/>
            <person name="Shapiro H."/>
            <person name="Sukno S."/>
            <person name="Tamayo-Ramos J.A."/>
            <person name="Tisch D."/>
            <person name="Wiest A."/>
            <person name="Wilkinson H.H."/>
            <person name="Zhang M."/>
            <person name="Coutinho P.M."/>
            <person name="Kenerley C.M."/>
            <person name="Monte E."/>
            <person name="Baker S.E."/>
            <person name="Grigoriev I.V."/>
        </authorList>
    </citation>
    <scope>NUCLEOTIDE SEQUENCE [LARGE SCALE GENOMIC DNA]</scope>
    <source>
        <strain evidence="2">Gv29-8 / FGSC 10586</strain>
    </source>
</reference>
<dbReference type="OrthoDB" id="4875013at2759"/>
<proteinExistence type="predicted"/>
<dbReference type="eggNOG" id="ENOG502T4V8">
    <property type="taxonomic scope" value="Eukaryota"/>
</dbReference>
<dbReference type="GeneID" id="25796834"/>
<dbReference type="OMA" id="KLFGPWD"/>